<keyword evidence="4 7" id="KW-0694">RNA-binding</keyword>
<dbReference type="AlphaFoldDB" id="A0A7C0Y1Y8"/>
<dbReference type="Pfam" id="PF01195">
    <property type="entry name" value="Pept_tRNA_hydro"/>
    <property type="match status" value="1"/>
</dbReference>
<dbReference type="CDD" id="cd00462">
    <property type="entry name" value="PTH"/>
    <property type="match status" value="1"/>
</dbReference>
<proteinExistence type="inferred from homology"/>
<sequence>MKQKKLLKKKKKKLLFRVIETIKLLLGLGNPGNAYFKTRHNMGFMAIDSLISLYGLKEENENSLTWWGKTEIKTHEIIVAKPLTFMNLSGEAALWLMSYFKISPSQILIIHDDMDISWGKIKIVKGGGSGGHKGVSSIQDYLKTKNIPRLKIGIGRPPTKNAINYVLSEFSSKEKEELKIIFKQVCIALTKIITEGLEKAMSFFNSKNLLKEGN</sequence>
<feature type="binding site" evidence="7">
    <location>
        <position position="87"/>
    </location>
    <ligand>
        <name>tRNA</name>
        <dbReference type="ChEBI" id="CHEBI:17843"/>
    </ligand>
</feature>
<dbReference type="NCBIfam" id="TIGR00447">
    <property type="entry name" value="pth"/>
    <property type="match status" value="1"/>
</dbReference>
<evidence type="ECO:0000256" key="4">
    <source>
        <dbReference type="ARBA" id="ARBA00022884"/>
    </source>
</evidence>
<dbReference type="GO" id="GO:0072344">
    <property type="term" value="P:rescue of stalled ribosome"/>
    <property type="evidence" value="ECO:0007669"/>
    <property type="project" value="UniProtKB-UniRule"/>
</dbReference>
<comment type="caution">
    <text evidence="10">The sequence shown here is derived from an EMBL/GenBank/DDBJ whole genome shotgun (WGS) entry which is preliminary data.</text>
</comment>
<comment type="function">
    <text evidence="7">Catalyzes the release of premature peptidyl moieties from peptidyl-tRNA molecules trapped in stalled 50S ribosomal subunits, and thus maintains levels of free tRNAs and 50S ribosomes.</text>
</comment>
<evidence type="ECO:0000256" key="2">
    <source>
        <dbReference type="ARBA" id="ARBA00022555"/>
    </source>
</evidence>
<dbReference type="GO" id="GO:0000049">
    <property type="term" value="F:tRNA binding"/>
    <property type="evidence" value="ECO:0007669"/>
    <property type="project" value="UniProtKB-UniRule"/>
</dbReference>
<keyword evidence="7" id="KW-0963">Cytoplasm</keyword>
<comment type="function">
    <text evidence="7">Hydrolyzes ribosome-free peptidyl-tRNAs (with 1 or more amino acids incorporated), which drop off the ribosome during protein synthesis, or as a result of ribosome stalling.</text>
</comment>
<feature type="active site" description="Proton acceptor" evidence="7">
    <location>
        <position position="40"/>
    </location>
</feature>
<evidence type="ECO:0000256" key="5">
    <source>
        <dbReference type="ARBA" id="ARBA00038063"/>
    </source>
</evidence>
<keyword evidence="3 7" id="KW-0378">Hydrolase</keyword>
<dbReference type="PANTHER" id="PTHR17224">
    <property type="entry name" value="PEPTIDYL-TRNA HYDROLASE"/>
    <property type="match status" value="1"/>
</dbReference>
<comment type="similarity">
    <text evidence="5 7 9">Belongs to the PTH family.</text>
</comment>
<dbReference type="EC" id="3.1.1.29" evidence="1 7"/>
<dbReference type="PROSITE" id="PS01195">
    <property type="entry name" value="PEPT_TRNA_HYDROL_1"/>
    <property type="match status" value="1"/>
</dbReference>
<protein>
    <recommendedName>
        <fullName evidence="6 7">Peptidyl-tRNA hydrolase</fullName>
        <shortName evidence="7">Pth</shortName>
        <ecNumber evidence="1 7">3.1.1.29</ecNumber>
    </recommendedName>
</protein>
<evidence type="ECO:0000256" key="9">
    <source>
        <dbReference type="RuleBase" id="RU004320"/>
    </source>
</evidence>
<name>A0A7C0Y1Y8_DESA2</name>
<dbReference type="Gene3D" id="3.40.50.1470">
    <property type="entry name" value="Peptidyl-tRNA hydrolase"/>
    <property type="match status" value="1"/>
</dbReference>
<dbReference type="HAMAP" id="MF_00083">
    <property type="entry name" value="Pept_tRNA_hydro_bact"/>
    <property type="match status" value="1"/>
</dbReference>
<comment type="catalytic activity">
    <reaction evidence="7 8">
        <text>an N-acyl-L-alpha-aminoacyl-tRNA + H2O = an N-acyl-L-amino acid + a tRNA + H(+)</text>
        <dbReference type="Rhea" id="RHEA:54448"/>
        <dbReference type="Rhea" id="RHEA-COMP:10123"/>
        <dbReference type="Rhea" id="RHEA-COMP:13883"/>
        <dbReference type="ChEBI" id="CHEBI:15377"/>
        <dbReference type="ChEBI" id="CHEBI:15378"/>
        <dbReference type="ChEBI" id="CHEBI:59874"/>
        <dbReference type="ChEBI" id="CHEBI:78442"/>
        <dbReference type="ChEBI" id="CHEBI:138191"/>
        <dbReference type="EC" id="3.1.1.29"/>
    </reaction>
</comment>
<comment type="subcellular location">
    <subcellularLocation>
        <location evidence="7">Cytoplasm</location>
    </subcellularLocation>
</comment>
<comment type="caution">
    <text evidence="7">Lacks conserved residue(s) required for the propagation of feature annotation.</text>
</comment>
<evidence type="ECO:0000256" key="8">
    <source>
        <dbReference type="RuleBase" id="RU000673"/>
    </source>
</evidence>
<keyword evidence="2 7" id="KW-0820">tRNA-binding</keyword>
<dbReference type="InterPro" id="IPR036416">
    <property type="entry name" value="Pept_tRNA_hydro_sf"/>
</dbReference>
<comment type="subunit">
    <text evidence="7">Monomer.</text>
</comment>
<dbReference type="GO" id="GO:0005737">
    <property type="term" value="C:cytoplasm"/>
    <property type="evidence" value="ECO:0007669"/>
    <property type="project" value="UniProtKB-SubCell"/>
</dbReference>
<feature type="site" description="Stabilizes the basic form of H active site to accept a proton" evidence="7">
    <location>
        <position position="112"/>
    </location>
</feature>
<evidence type="ECO:0000256" key="1">
    <source>
        <dbReference type="ARBA" id="ARBA00013260"/>
    </source>
</evidence>
<evidence type="ECO:0000313" key="10">
    <source>
        <dbReference type="EMBL" id="HDD43787.1"/>
    </source>
</evidence>
<accession>A0A7C0Y1Y8</accession>
<dbReference type="FunFam" id="3.40.50.1470:FF:000001">
    <property type="entry name" value="Peptidyl-tRNA hydrolase"/>
    <property type="match status" value="1"/>
</dbReference>
<feature type="site" description="Discriminates between blocked and unblocked aminoacyl-tRNA" evidence="7">
    <location>
        <position position="30"/>
    </location>
</feature>
<feature type="binding site" evidence="7">
    <location>
        <position position="85"/>
    </location>
    <ligand>
        <name>tRNA</name>
        <dbReference type="ChEBI" id="CHEBI:17843"/>
    </ligand>
</feature>
<dbReference type="GO" id="GO:0004045">
    <property type="term" value="F:peptidyl-tRNA hydrolase activity"/>
    <property type="evidence" value="ECO:0007669"/>
    <property type="project" value="UniProtKB-UniRule"/>
</dbReference>
<organism evidence="10">
    <name type="scientific">Desulfofervidus auxilii</name>
    <dbReference type="NCBI Taxonomy" id="1621989"/>
    <lineage>
        <taxon>Bacteria</taxon>
        <taxon>Pseudomonadati</taxon>
        <taxon>Thermodesulfobacteriota</taxon>
        <taxon>Candidatus Desulfofervidia</taxon>
        <taxon>Candidatus Desulfofervidales</taxon>
        <taxon>Candidatus Desulfofervidaceae</taxon>
        <taxon>Candidatus Desulfofervidus</taxon>
    </lineage>
</organism>
<dbReference type="EMBL" id="DRBS01000111">
    <property type="protein sequence ID" value="HDD43787.1"/>
    <property type="molecule type" value="Genomic_DNA"/>
</dbReference>
<gene>
    <name evidence="7" type="primary">pth</name>
    <name evidence="10" type="ORF">ENG63_02860</name>
</gene>
<evidence type="ECO:0000256" key="6">
    <source>
        <dbReference type="ARBA" id="ARBA00050038"/>
    </source>
</evidence>
<dbReference type="InterPro" id="IPR001328">
    <property type="entry name" value="Pept_tRNA_hydro"/>
</dbReference>
<evidence type="ECO:0000256" key="7">
    <source>
        <dbReference type="HAMAP-Rule" id="MF_00083"/>
    </source>
</evidence>
<reference evidence="10" key="1">
    <citation type="journal article" date="2020" name="mSystems">
        <title>Genome- and Community-Level Interaction Insights into Carbon Utilization and Element Cycling Functions of Hydrothermarchaeota in Hydrothermal Sediment.</title>
        <authorList>
            <person name="Zhou Z."/>
            <person name="Liu Y."/>
            <person name="Xu W."/>
            <person name="Pan J."/>
            <person name="Luo Z.H."/>
            <person name="Li M."/>
        </authorList>
    </citation>
    <scope>NUCLEOTIDE SEQUENCE [LARGE SCALE GENOMIC DNA]</scope>
    <source>
        <strain evidence="10">HyVt-233</strain>
    </source>
</reference>
<dbReference type="Proteomes" id="UP000886289">
    <property type="component" value="Unassembled WGS sequence"/>
</dbReference>
<dbReference type="SUPFAM" id="SSF53178">
    <property type="entry name" value="Peptidyl-tRNA hydrolase-like"/>
    <property type="match status" value="1"/>
</dbReference>
<evidence type="ECO:0000256" key="3">
    <source>
        <dbReference type="ARBA" id="ARBA00022801"/>
    </source>
</evidence>
<dbReference type="PANTHER" id="PTHR17224:SF1">
    <property type="entry name" value="PEPTIDYL-TRNA HYDROLASE"/>
    <property type="match status" value="1"/>
</dbReference>
<feature type="binding site" evidence="7">
    <location>
        <position position="35"/>
    </location>
    <ligand>
        <name>tRNA</name>
        <dbReference type="ChEBI" id="CHEBI:17843"/>
    </ligand>
</feature>
<dbReference type="GO" id="GO:0006515">
    <property type="term" value="P:protein quality control for misfolded or incompletely synthesized proteins"/>
    <property type="evidence" value="ECO:0007669"/>
    <property type="project" value="UniProtKB-UniRule"/>
</dbReference>
<dbReference type="InterPro" id="IPR018171">
    <property type="entry name" value="Pept_tRNA_hydro_CS"/>
</dbReference>